<dbReference type="InterPro" id="IPR041698">
    <property type="entry name" value="Methyltransf_25"/>
</dbReference>
<keyword evidence="1 4" id="KW-0489">Methyltransferase</keyword>
<accession>A0ABT5CHD1</accession>
<reference evidence="4 5" key="1">
    <citation type="submission" date="2023-01" db="EMBL/GenBank/DDBJ databases">
        <title>Minimal conservation of predation-associated metabolite biosynthetic gene clusters underscores biosynthetic potential of Myxococcota including descriptions for ten novel species: Archangium lansinium sp. nov., Myxococcus landrumus sp. nov., Nannocystis bai.</title>
        <authorList>
            <person name="Ahearne A."/>
            <person name="Stevens C."/>
            <person name="Dowd S."/>
        </authorList>
    </citation>
    <scope>NUCLEOTIDE SEQUENCE [LARGE SCALE GENOMIC DNA]</scope>
    <source>
        <strain evidence="4 5">WIWO2</strain>
    </source>
</reference>
<dbReference type="EMBL" id="JAQNDK010000007">
    <property type="protein sequence ID" value="MDC0685797.1"/>
    <property type="molecule type" value="Genomic_DNA"/>
</dbReference>
<proteinExistence type="predicted"/>
<dbReference type="RefSeq" id="WP_272104293.1">
    <property type="nucleotide sequence ID" value="NZ_JAQNDK010000007.1"/>
</dbReference>
<dbReference type="Gene3D" id="3.40.50.150">
    <property type="entry name" value="Vaccinia Virus protein VP39"/>
    <property type="match status" value="1"/>
</dbReference>
<dbReference type="Pfam" id="PF13649">
    <property type="entry name" value="Methyltransf_25"/>
    <property type="match status" value="1"/>
</dbReference>
<name>A0ABT5CHD1_9BACT</name>
<sequence>MSERKLFYPERFKTASRYYTTGRPSYPKLLSRRVAQLVGLDRGASVLDLGTGPGFLAIDFAPLAGPVTAVDPSPEMLSAAKENAARADVSIRFVHGSSYELGPHLGRFKLVTIGRAFHWMDRAETIKSLDALLERGGAVALFGESYPEVPANAWHKEFQALIDQYSTDDPARPQIRESAKNEAVLLDSAFSHLERVSVLEQRETPVERFVDRALSFAATWHGRPGSREEDLAVDVRKAIAKYAGADGTVREVLEGHALIARRPRDVLAD</sequence>
<dbReference type="CDD" id="cd02440">
    <property type="entry name" value="AdoMet_MTases"/>
    <property type="match status" value="1"/>
</dbReference>
<evidence type="ECO:0000256" key="2">
    <source>
        <dbReference type="ARBA" id="ARBA00022679"/>
    </source>
</evidence>
<evidence type="ECO:0000313" key="4">
    <source>
        <dbReference type="EMBL" id="MDC0685797.1"/>
    </source>
</evidence>
<organism evidence="4 5">
    <name type="scientific">Sorangium atrum</name>
    <dbReference type="NCBI Taxonomy" id="2995308"/>
    <lineage>
        <taxon>Bacteria</taxon>
        <taxon>Pseudomonadati</taxon>
        <taxon>Myxococcota</taxon>
        <taxon>Polyangia</taxon>
        <taxon>Polyangiales</taxon>
        <taxon>Polyangiaceae</taxon>
        <taxon>Sorangium</taxon>
    </lineage>
</organism>
<feature type="domain" description="Methyltransferase" evidence="3">
    <location>
        <begin position="46"/>
        <end position="137"/>
    </location>
</feature>
<dbReference type="PANTHER" id="PTHR44942">
    <property type="entry name" value="METHYLTRANSF_11 DOMAIN-CONTAINING PROTEIN"/>
    <property type="match status" value="1"/>
</dbReference>
<dbReference type="SUPFAM" id="SSF53335">
    <property type="entry name" value="S-adenosyl-L-methionine-dependent methyltransferases"/>
    <property type="match status" value="1"/>
</dbReference>
<dbReference type="Proteomes" id="UP001217485">
    <property type="component" value="Unassembled WGS sequence"/>
</dbReference>
<dbReference type="InterPro" id="IPR029063">
    <property type="entry name" value="SAM-dependent_MTases_sf"/>
</dbReference>
<dbReference type="GO" id="GO:0008168">
    <property type="term" value="F:methyltransferase activity"/>
    <property type="evidence" value="ECO:0007669"/>
    <property type="project" value="UniProtKB-KW"/>
</dbReference>
<gene>
    <name evidence="4" type="ORF">POL72_49290</name>
</gene>
<evidence type="ECO:0000313" key="5">
    <source>
        <dbReference type="Proteomes" id="UP001217485"/>
    </source>
</evidence>
<dbReference type="InterPro" id="IPR051052">
    <property type="entry name" value="Diverse_substrate_MTase"/>
</dbReference>
<evidence type="ECO:0000256" key="1">
    <source>
        <dbReference type="ARBA" id="ARBA00022603"/>
    </source>
</evidence>
<evidence type="ECO:0000259" key="3">
    <source>
        <dbReference type="Pfam" id="PF13649"/>
    </source>
</evidence>
<protein>
    <submittedName>
        <fullName evidence="4">Class I SAM-dependent methyltransferase</fullName>
    </submittedName>
</protein>
<keyword evidence="5" id="KW-1185">Reference proteome</keyword>
<dbReference type="PANTHER" id="PTHR44942:SF4">
    <property type="entry name" value="METHYLTRANSFERASE TYPE 11 DOMAIN-CONTAINING PROTEIN"/>
    <property type="match status" value="1"/>
</dbReference>
<keyword evidence="2" id="KW-0808">Transferase</keyword>
<comment type="caution">
    <text evidence="4">The sequence shown here is derived from an EMBL/GenBank/DDBJ whole genome shotgun (WGS) entry which is preliminary data.</text>
</comment>
<dbReference type="GO" id="GO:0032259">
    <property type="term" value="P:methylation"/>
    <property type="evidence" value="ECO:0007669"/>
    <property type="project" value="UniProtKB-KW"/>
</dbReference>